<dbReference type="SUPFAM" id="SSF54106">
    <property type="entry name" value="LysM domain"/>
    <property type="match status" value="3"/>
</dbReference>
<dbReference type="CDD" id="cd00118">
    <property type="entry name" value="LysM"/>
    <property type="match status" value="3"/>
</dbReference>
<feature type="compositionally biased region" description="Pro residues" evidence="1">
    <location>
        <begin position="213"/>
        <end position="233"/>
    </location>
</feature>
<dbReference type="EMBL" id="CP002109">
    <property type="protein sequence ID" value="ADL02858.1"/>
    <property type="molecule type" value="Genomic_DNA"/>
</dbReference>
<feature type="domain" description="LysM" evidence="2">
    <location>
        <begin position="9"/>
        <end position="53"/>
    </location>
</feature>
<dbReference type="Proteomes" id="UP000001662">
    <property type="component" value="Chromosome"/>
</dbReference>
<feature type="domain" description="LysM" evidence="2">
    <location>
        <begin position="80"/>
        <end position="124"/>
    </location>
</feature>
<dbReference type="OrthoDB" id="2603324at2"/>
<dbReference type="HOGENOM" id="CLU_635712_0_0_9"/>
<feature type="region of interest" description="Disordered" evidence="1">
    <location>
        <begin position="211"/>
        <end position="233"/>
    </location>
</feature>
<evidence type="ECO:0000256" key="1">
    <source>
        <dbReference type="SAM" id="MobiDB-lite"/>
    </source>
</evidence>
<dbReference type="InterPro" id="IPR036779">
    <property type="entry name" value="LysM_dom_sf"/>
</dbReference>
<dbReference type="RefSeq" id="WP_013270958.1">
    <property type="nucleotide sequence ID" value="NC_014376.1"/>
</dbReference>
<dbReference type="Pfam" id="PF01476">
    <property type="entry name" value="LysM"/>
    <property type="match status" value="3"/>
</dbReference>
<accession>D9R1W7</accession>
<dbReference type="KEGG" id="csh:Closa_0218"/>
<dbReference type="PaxDb" id="610130-Closa_0218"/>
<organism evidence="3 4">
    <name type="scientific">Lacrimispora saccharolytica (strain ATCC 35040 / DSM 2544 / NRCC 2533 / WM1)</name>
    <name type="common">Clostridium saccharolyticum</name>
    <dbReference type="NCBI Taxonomy" id="610130"/>
    <lineage>
        <taxon>Bacteria</taxon>
        <taxon>Bacillati</taxon>
        <taxon>Bacillota</taxon>
        <taxon>Clostridia</taxon>
        <taxon>Lachnospirales</taxon>
        <taxon>Lachnospiraceae</taxon>
        <taxon>Lacrimispora</taxon>
    </lineage>
</organism>
<evidence type="ECO:0000313" key="3">
    <source>
        <dbReference type="EMBL" id="ADL02858.1"/>
    </source>
</evidence>
<dbReference type="PROSITE" id="PS51782">
    <property type="entry name" value="LYSM"/>
    <property type="match status" value="3"/>
</dbReference>
<dbReference type="PANTHER" id="PTHR33734">
    <property type="entry name" value="LYSM DOMAIN-CONTAINING GPI-ANCHORED PROTEIN 2"/>
    <property type="match status" value="1"/>
</dbReference>
<proteinExistence type="predicted"/>
<dbReference type="SMART" id="SM00257">
    <property type="entry name" value="LysM"/>
    <property type="match status" value="3"/>
</dbReference>
<reference evidence="3" key="1">
    <citation type="submission" date="2010-07" db="EMBL/GenBank/DDBJ databases">
        <title>Complete sequence of Clostridium saccharolyticum WM1.</title>
        <authorList>
            <consortium name="US DOE Joint Genome Institute"/>
            <person name="Lucas S."/>
            <person name="Copeland A."/>
            <person name="Lapidus A."/>
            <person name="Cheng J.-F."/>
            <person name="Bruce D."/>
            <person name="Goodwin L."/>
            <person name="Pitluck S."/>
            <person name="Chertkov O."/>
            <person name="Detter J.C."/>
            <person name="Han C."/>
            <person name="Tapia R."/>
            <person name="Land M."/>
            <person name="Hauser L."/>
            <person name="Chang Y.-J."/>
            <person name="Jeffries C."/>
            <person name="Kyrpides N."/>
            <person name="Ivanova N."/>
            <person name="Mikhailova N."/>
            <person name="Mouttaki H."/>
            <person name="Lin L."/>
            <person name="Zhou J."/>
            <person name="Hemme C.L."/>
            <person name="Woyke T."/>
        </authorList>
    </citation>
    <scope>NUCLEOTIDE SEQUENCE [LARGE SCALE GENOMIC DNA]</scope>
    <source>
        <strain evidence="3">WM1</strain>
    </source>
</reference>
<keyword evidence="4" id="KW-1185">Reference proteome</keyword>
<name>D9R1W7_LACSW</name>
<dbReference type="InterPro" id="IPR018392">
    <property type="entry name" value="LysM"/>
</dbReference>
<feature type="compositionally biased region" description="Pro residues" evidence="1">
    <location>
        <begin position="60"/>
        <end position="69"/>
    </location>
</feature>
<protein>
    <submittedName>
        <fullName evidence="3">Peptidoglycan-binding lysin domain protein</fullName>
    </submittedName>
</protein>
<evidence type="ECO:0000313" key="4">
    <source>
        <dbReference type="Proteomes" id="UP000001662"/>
    </source>
</evidence>
<feature type="region of interest" description="Disordered" evidence="1">
    <location>
        <begin position="55"/>
        <end position="75"/>
    </location>
</feature>
<dbReference type="CAZy" id="CBM50">
    <property type="family name" value="Carbohydrate-Binding Module Family 50"/>
</dbReference>
<feature type="domain" description="LysM" evidence="2">
    <location>
        <begin position="161"/>
        <end position="205"/>
    </location>
</feature>
<gene>
    <name evidence="3" type="ordered locus">Closa_0218</name>
</gene>
<evidence type="ECO:0000259" key="2">
    <source>
        <dbReference type="PROSITE" id="PS51782"/>
    </source>
</evidence>
<dbReference type="PANTHER" id="PTHR33734:SF22">
    <property type="entry name" value="MEMBRANE-BOUND LYTIC MUREIN TRANSGLYCOSYLASE D"/>
    <property type="match status" value="1"/>
</dbReference>
<dbReference type="AlphaFoldDB" id="D9R1W7"/>
<sequence>MASCPLGQIPYTIRSGDTLWLISQRYYTSTSAIMAANPGLKPNNLQVGQTICIPSRRAPRPPVPTPPSGGGPSRCPVGLRTYTIQRNDTLWQIAQRYCTTVDSIMTLNPGLNPNNLKVGQTIWIPAGYRLPNLPIWFRSQAVVPEASDNGDEVPLCPGNTDTYVIESGDTLWTLSQRFQTTPEEIMAINQGINPTNLFVGQVLCIPRRRNNVPQPPIPQPAPQPMPMPQPMPQPVPLPTPMPEPEPPIFLWVSKEEQNLNNYLRLLWAQHAYWARIAMQGMILDSPDVPSDANRLMQNPKDFEIALQTFYGNNVAANFAELLNQHIALTNEFLMAAKEDRSAAAADAEKRWNENADQIADFLGNINPNWSAEEWKQLLYDHIVLLKNDICNMLSGNFDDSIGTFTDVESGVLEMADIMTLGIVKQYPQYFR</sequence>
<dbReference type="Gene3D" id="3.10.350.10">
    <property type="entry name" value="LysM domain"/>
    <property type="match status" value="3"/>
</dbReference>
<dbReference type="eggNOG" id="COG1388">
    <property type="taxonomic scope" value="Bacteria"/>
</dbReference>